<evidence type="ECO:0000256" key="7">
    <source>
        <dbReference type="RuleBase" id="RU361152"/>
    </source>
</evidence>
<dbReference type="InterPro" id="IPR001088">
    <property type="entry name" value="Glyco_hydro_4"/>
</dbReference>
<keyword evidence="5" id="KW-0464">Manganese</keyword>
<evidence type="ECO:0000256" key="1">
    <source>
        <dbReference type="ARBA" id="ARBA00010141"/>
    </source>
</evidence>
<dbReference type="Pfam" id="PF11975">
    <property type="entry name" value="Glyco_hydro_4C"/>
    <property type="match status" value="1"/>
</dbReference>
<evidence type="ECO:0000259" key="8">
    <source>
        <dbReference type="Pfam" id="PF11975"/>
    </source>
</evidence>
<evidence type="ECO:0000313" key="10">
    <source>
        <dbReference type="Proteomes" id="UP001252875"/>
    </source>
</evidence>
<evidence type="ECO:0000256" key="3">
    <source>
        <dbReference type="ARBA" id="ARBA00022801"/>
    </source>
</evidence>
<evidence type="ECO:0000256" key="4">
    <source>
        <dbReference type="ARBA" id="ARBA00023027"/>
    </source>
</evidence>
<dbReference type="Gene3D" id="3.40.50.720">
    <property type="entry name" value="NAD(P)-binding Rossmann-like Domain"/>
    <property type="match status" value="1"/>
</dbReference>
<keyword evidence="6 7" id="KW-0326">Glycosidase</keyword>
<keyword evidence="2" id="KW-0479">Metal-binding</keyword>
<dbReference type="PANTHER" id="PTHR32092:SF5">
    <property type="entry name" value="6-PHOSPHO-BETA-GLUCOSIDASE"/>
    <property type="match status" value="1"/>
</dbReference>
<keyword evidence="4 7" id="KW-0520">NAD</keyword>
<organism evidence="9 10">
    <name type="scientific">Enterococcus hulanensis</name>
    <dbReference type="NCBI Taxonomy" id="2559929"/>
    <lineage>
        <taxon>Bacteria</taxon>
        <taxon>Bacillati</taxon>
        <taxon>Bacillota</taxon>
        <taxon>Bacilli</taxon>
        <taxon>Lactobacillales</taxon>
        <taxon>Enterococcaceae</taxon>
        <taxon>Enterococcus</taxon>
    </lineage>
</organism>
<dbReference type="RefSeq" id="WP_088933834.1">
    <property type="nucleotide sequence ID" value="NZ_JAFLVW010000004.1"/>
</dbReference>
<dbReference type="Pfam" id="PF02056">
    <property type="entry name" value="Glyco_hydro_4"/>
    <property type="match status" value="1"/>
</dbReference>
<dbReference type="Gene3D" id="3.90.110.10">
    <property type="entry name" value="Lactate dehydrogenase/glycoside hydrolase, family 4, C-terminal"/>
    <property type="match status" value="1"/>
</dbReference>
<comment type="caution">
    <text evidence="9">The sequence shown here is derived from an EMBL/GenBank/DDBJ whole genome shotgun (WGS) entry which is preliminary data.</text>
</comment>
<protein>
    <submittedName>
        <fullName evidence="9">6-phospho-beta-glucosidase</fullName>
    </submittedName>
</protein>
<dbReference type="PRINTS" id="PR00732">
    <property type="entry name" value="GLHYDRLASE4"/>
</dbReference>
<reference evidence="9 10" key="1">
    <citation type="submission" date="2023-03" db="EMBL/GenBank/DDBJ databases">
        <authorList>
            <person name="Shen W."/>
            <person name="Cai J."/>
        </authorList>
    </citation>
    <scope>NUCLEOTIDE SEQUENCE [LARGE SCALE GENOMIC DNA]</scope>
    <source>
        <strain evidence="9 10">D6-4</strain>
    </source>
</reference>
<dbReference type="EMBL" id="JARPYI010000005">
    <property type="protein sequence ID" value="MDT2600338.1"/>
    <property type="molecule type" value="Genomic_DNA"/>
</dbReference>
<comment type="cofactor">
    <cofactor evidence="7">
        <name>NAD(+)</name>
        <dbReference type="ChEBI" id="CHEBI:57540"/>
    </cofactor>
    <text evidence="7">Binds 1 NAD(+) per subunit.</text>
</comment>
<proteinExistence type="inferred from homology"/>
<feature type="domain" description="Glycosyl hydrolase family 4 C-terminal" evidence="8">
    <location>
        <begin position="192"/>
        <end position="394"/>
    </location>
</feature>
<evidence type="ECO:0000313" key="9">
    <source>
        <dbReference type="EMBL" id="MDT2600338.1"/>
    </source>
</evidence>
<evidence type="ECO:0000256" key="5">
    <source>
        <dbReference type="ARBA" id="ARBA00023211"/>
    </source>
</evidence>
<dbReference type="SUPFAM" id="SSF51735">
    <property type="entry name" value="NAD(P)-binding Rossmann-fold domains"/>
    <property type="match status" value="1"/>
</dbReference>
<dbReference type="SUPFAM" id="SSF56327">
    <property type="entry name" value="LDH C-terminal domain-like"/>
    <property type="match status" value="1"/>
</dbReference>
<sequence length="431" mass="48521">MSLNIAIIGAGSVYTPEIIEGFANSREKLPVSKLTIMDINPKRLDIMFDFLNRYKKFHGLEFEIVKTTDLVEAVKGQDFVLTQIRVGGNQARINDEKIPLKYGVIGQETTGPGGYMKALRTIPAILEIAKAVEKYNPEAWLINYANPTGILAEAVRNYTNTKFIALCAGGMRPRTWVDWALGVDYKDVKYDFVGLNHMNFAYNIRVNGRKITKEEFDKVADIHETVEPTLIKELNALPSLYCQYYFHRNKKFNELNEAQNTRGEIVLNLEKEIYEALSDPNQHDKPEILKNRGGGGYSELALDALSAIYNDEDMWIVANVKNERAIEFLPYDASVETPCVLNQNGITPLVQNNIPEGVYGLVSGVKNYESLVVKAAVEGDYGKALLAMVAHPLVGDYDIAKPMLDEMLLANKEYIHPKLIETLEQKELVHK</sequence>
<dbReference type="CDD" id="cd05296">
    <property type="entry name" value="GH4_P_beta_glucosidase"/>
    <property type="match status" value="1"/>
</dbReference>
<dbReference type="InterPro" id="IPR015955">
    <property type="entry name" value="Lactate_DH/Glyco_Ohase_4_C"/>
</dbReference>
<dbReference type="PANTHER" id="PTHR32092">
    <property type="entry name" value="6-PHOSPHO-BETA-GLUCOSIDASE-RELATED"/>
    <property type="match status" value="1"/>
</dbReference>
<comment type="similarity">
    <text evidence="1 7">Belongs to the glycosyl hydrolase 4 family.</text>
</comment>
<accession>A0ABU3EZM6</accession>
<evidence type="ECO:0000256" key="6">
    <source>
        <dbReference type="ARBA" id="ARBA00023295"/>
    </source>
</evidence>
<name>A0ABU3EZM6_9ENTE</name>
<gene>
    <name evidence="9" type="ORF">P7D85_11175</name>
</gene>
<dbReference type="Proteomes" id="UP001252875">
    <property type="component" value="Unassembled WGS sequence"/>
</dbReference>
<dbReference type="InterPro" id="IPR036291">
    <property type="entry name" value="NAD(P)-bd_dom_sf"/>
</dbReference>
<keyword evidence="10" id="KW-1185">Reference proteome</keyword>
<evidence type="ECO:0000256" key="2">
    <source>
        <dbReference type="ARBA" id="ARBA00022723"/>
    </source>
</evidence>
<dbReference type="InterPro" id="IPR022616">
    <property type="entry name" value="Glyco_hydro_4_C"/>
</dbReference>
<keyword evidence="3 7" id="KW-0378">Hydrolase</keyword>